<reference evidence="1 2" key="2">
    <citation type="journal article" date="2022" name="Mol. Ecol. Resour.">
        <title>The genomes of chicory, endive, great burdock and yacon provide insights into Asteraceae paleo-polyploidization history and plant inulin production.</title>
        <authorList>
            <person name="Fan W."/>
            <person name="Wang S."/>
            <person name="Wang H."/>
            <person name="Wang A."/>
            <person name="Jiang F."/>
            <person name="Liu H."/>
            <person name="Zhao H."/>
            <person name="Xu D."/>
            <person name="Zhang Y."/>
        </authorList>
    </citation>
    <scope>NUCLEOTIDE SEQUENCE [LARGE SCALE GENOMIC DNA]</scope>
    <source>
        <strain evidence="2">cv. Punajuju</strain>
        <tissue evidence="1">Leaves</tissue>
    </source>
</reference>
<keyword evidence="2" id="KW-1185">Reference proteome</keyword>
<organism evidence="1 2">
    <name type="scientific">Cichorium intybus</name>
    <name type="common">Chicory</name>
    <dbReference type="NCBI Taxonomy" id="13427"/>
    <lineage>
        <taxon>Eukaryota</taxon>
        <taxon>Viridiplantae</taxon>
        <taxon>Streptophyta</taxon>
        <taxon>Embryophyta</taxon>
        <taxon>Tracheophyta</taxon>
        <taxon>Spermatophyta</taxon>
        <taxon>Magnoliopsida</taxon>
        <taxon>eudicotyledons</taxon>
        <taxon>Gunneridae</taxon>
        <taxon>Pentapetalae</taxon>
        <taxon>asterids</taxon>
        <taxon>campanulids</taxon>
        <taxon>Asterales</taxon>
        <taxon>Asteraceae</taxon>
        <taxon>Cichorioideae</taxon>
        <taxon>Cichorieae</taxon>
        <taxon>Cichoriinae</taxon>
        <taxon>Cichorium</taxon>
    </lineage>
</organism>
<dbReference type="EMBL" id="CM042011">
    <property type="protein sequence ID" value="KAI3766347.1"/>
    <property type="molecule type" value="Genomic_DNA"/>
</dbReference>
<gene>
    <name evidence="1" type="ORF">L2E82_16402</name>
</gene>
<proteinExistence type="predicted"/>
<dbReference type="Proteomes" id="UP001055811">
    <property type="component" value="Linkage Group LG03"/>
</dbReference>
<name>A0ACB9F6R5_CICIN</name>
<comment type="caution">
    <text evidence="1">The sequence shown here is derived from an EMBL/GenBank/DDBJ whole genome shotgun (WGS) entry which is preliminary data.</text>
</comment>
<sequence length="101" mass="11534">MSLCWKDEVPDLNNHEVDKQGESCIPVIENDESDKGNGDEVVDLNIDLNEEQGEQMMEDVEQRENMMEDVEEYTVETETEKDGEANNSEDSGDNDFNKSEN</sequence>
<protein>
    <submittedName>
        <fullName evidence="1">Uncharacterized protein</fullName>
    </submittedName>
</protein>
<reference evidence="2" key="1">
    <citation type="journal article" date="2022" name="Mol. Ecol. Resour.">
        <title>The genomes of chicory, endive, great burdock and yacon provide insights into Asteraceae palaeo-polyploidization history and plant inulin production.</title>
        <authorList>
            <person name="Fan W."/>
            <person name="Wang S."/>
            <person name="Wang H."/>
            <person name="Wang A."/>
            <person name="Jiang F."/>
            <person name="Liu H."/>
            <person name="Zhao H."/>
            <person name="Xu D."/>
            <person name="Zhang Y."/>
        </authorList>
    </citation>
    <scope>NUCLEOTIDE SEQUENCE [LARGE SCALE GENOMIC DNA]</scope>
    <source>
        <strain evidence="2">cv. Punajuju</strain>
    </source>
</reference>
<evidence type="ECO:0000313" key="2">
    <source>
        <dbReference type="Proteomes" id="UP001055811"/>
    </source>
</evidence>
<accession>A0ACB9F6R5</accession>
<evidence type="ECO:0000313" key="1">
    <source>
        <dbReference type="EMBL" id="KAI3766347.1"/>
    </source>
</evidence>